<protein>
    <submittedName>
        <fullName evidence="2">tRNA (Adenosine(37)-N6)-threonylcarbamoyltransferase complex dimerization subunit type 1 TsaB</fullName>
    </submittedName>
</protein>
<gene>
    <name evidence="2" type="primary">tsaB</name>
    <name evidence="2" type="ORF">FE784_07770</name>
</gene>
<dbReference type="InterPro" id="IPR022496">
    <property type="entry name" value="T6A_TsaB"/>
</dbReference>
<keyword evidence="2" id="KW-0808">Transferase</keyword>
<dbReference type="AlphaFoldDB" id="A0A5C4TCE9"/>
<feature type="domain" description="Gcp-like" evidence="1">
    <location>
        <begin position="52"/>
        <end position="270"/>
    </location>
</feature>
<reference evidence="2 3" key="1">
    <citation type="submission" date="2019-05" db="EMBL/GenBank/DDBJ databases">
        <title>We sequenced the genome of Paenibacillus hemerocallicola KCTC 33185 for further insight into its adaptation and study the phylogeny of Paenibacillus.</title>
        <authorList>
            <person name="Narsing Rao M.P."/>
        </authorList>
    </citation>
    <scope>NUCLEOTIDE SEQUENCE [LARGE SCALE GENOMIC DNA]</scope>
    <source>
        <strain evidence="2 3">KCTC 33185</strain>
    </source>
</reference>
<evidence type="ECO:0000313" key="2">
    <source>
        <dbReference type="EMBL" id="TNJ66774.1"/>
    </source>
</evidence>
<dbReference type="InterPro" id="IPR000905">
    <property type="entry name" value="Gcp-like_dom"/>
</dbReference>
<dbReference type="OrthoDB" id="9784166at2"/>
<sequence>MVQAVEGERNDMLRNGQRNERIGKLLAIDTSTSVLTVALSVDGKIVSERSSQAERNHSIKLLPEIDDMLKDAGALPSDLDAVAVGTGPGSYTGVRIGVTVAKTFAWSLGIPVIGVSGLEALALGDAHTLEREHPSSNAPRWYVPLLDARRKQAFCAVFASGPNGWQRVAEDGIRVVENWLEPLGELLARSREQGAGPEGILFGGETAGFRETILAWSESGRGTAATDIRDSGISAAEIAELAWRRIGSGAEADDTHALVPNYTQLAEAEVKLLQKENGGGEPFGAS</sequence>
<comment type="caution">
    <text evidence="2">The sequence shown here is derived from an EMBL/GenBank/DDBJ whole genome shotgun (WGS) entry which is preliminary data.</text>
</comment>
<dbReference type="PANTHER" id="PTHR11735:SF11">
    <property type="entry name" value="TRNA THREONYLCARBAMOYLADENOSINE BIOSYNTHESIS PROTEIN TSAB"/>
    <property type="match status" value="1"/>
</dbReference>
<dbReference type="Proteomes" id="UP000307943">
    <property type="component" value="Unassembled WGS sequence"/>
</dbReference>
<evidence type="ECO:0000313" key="3">
    <source>
        <dbReference type="Proteomes" id="UP000307943"/>
    </source>
</evidence>
<dbReference type="Gene3D" id="3.30.420.40">
    <property type="match status" value="1"/>
</dbReference>
<dbReference type="SUPFAM" id="SSF53067">
    <property type="entry name" value="Actin-like ATPase domain"/>
    <property type="match status" value="2"/>
</dbReference>
<dbReference type="InterPro" id="IPR043129">
    <property type="entry name" value="ATPase_NBD"/>
</dbReference>
<dbReference type="GO" id="GO:0016740">
    <property type="term" value="F:transferase activity"/>
    <property type="evidence" value="ECO:0007669"/>
    <property type="project" value="UniProtKB-KW"/>
</dbReference>
<name>A0A5C4TCE9_9BACL</name>
<evidence type="ECO:0000259" key="1">
    <source>
        <dbReference type="Pfam" id="PF00814"/>
    </source>
</evidence>
<dbReference type="Pfam" id="PF00814">
    <property type="entry name" value="TsaD"/>
    <property type="match status" value="1"/>
</dbReference>
<dbReference type="NCBIfam" id="TIGR03725">
    <property type="entry name" value="T6A_YeaZ"/>
    <property type="match status" value="1"/>
</dbReference>
<accession>A0A5C4TCE9</accession>
<dbReference type="GO" id="GO:0005829">
    <property type="term" value="C:cytosol"/>
    <property type="evidence" value="ECO:0007669"/>
    <property type="project" value="TreeGrafter"/>
</dbReference>
<dbReference type="EMBL" id="VDCQ01000008">
    <property type="protein sequence ID" value="TNJ66774.1"/>
    <property type="molecule type" value="Genomic_DNA"/>
</dbReference>
<organism evidence="2 3">
    <name type="scientific">Paenibacillus hemerocallicola</name>
    <dbReference type="NCBI Taxonomy" id="1172614"/>
    <lineage>
        <taxon>Bacteria</taxon>
        <taxon>Bacillati</taxon>
        <taxon>Bacillota</taxon>
        <taxon>Bacilli</taxon>
        <taxon>Bacillales</taxon>
        <taxon>Paenibacillaceae</taxon>
        <taxon>Paenibacillus</taxon>
    </lineage>
</organism>
<dbReference type="GO" id="GO:0002949">
    <property type="term" value="P:tRNA threonylcarbamoyladenosine modification"/>
    <property type="evidence" value="ECO:0007669"/>
    <property type="project" value="InterPro"/>
</dbReference>
<dbReference type="PANTHER" id="PTHR11735">
    <property type="entry name" value="TRNA N6-ADENOSINE THREONYLCARBAMOYLTRANSFERASE"/>
    <property type="match status" value="1"/>
</dbReference>
<proteinExistence type="predicted"/>
<keyword evidence="3" id="KW-1185">Reference proteome</keyword>
<dbReference type="CDD" id="cd24032">
    <property type="entry name" value="ASKHA_NBD_TsaB"/>
    <property type="match status" value="1"/>
</dbReference>